<keyword evidence="1" id="KW-0175">Coiled coil</keyword>
<dbReference type="PANTHER" id="PTHR34807">
    <property type="entry name" value="OS08G0270800 PROTEIN"/>
    <property type="match status" value="1"/>
</dbReference>
<gene>
    <name evidence="3" type="ORF">AMTR_s00058p00082370</name>
</gene>
<dbReference type="EMBL" id="KI393888">
    <property type="protein sequence ID" value="ERN06515.1"/>
    <property type="molecule type" value="Genomic_DNA"/>
</dbReference>
<dbReference type="PANTHER" id="PTHR34807:SF3">
    <property type="entry name" value="OS08G0270800 PROTEIN"/>
    <property type="match status" value="1"/>
</dbReference>
<feature type="region of interest" description="Disordered" evidence="2">
    <location>
        <begin position="176"/>
        <end position="223"/>
    </location>
</feature>
<dbReference type="HOGENOM" id="CLU_1241601_0_0_1"/>
<accession>W1PHC5</accession>
<name>W1PHC5_AMBTC</name>
<feature type="region of interest" description="Disordered" evidence="2">
    <location>
        <begin position="1"/>
        <end position="22"/>
    </location>
</feature>
<dbReference type="Gramene" id="ERN06515">
    <property type="protein sequence ID" value="ERN06515"/>
    <property type="gene ID" value="AMTR_s00058p00082370"/>
</dbReference>
<feature type="compositionally biased region" description="Polar residues" evidence="2">
    <location>
        <begin position="192"/>
        <end position="207"/>
    </location>
</feature>
<evidence type="ECO:0000256" key="2">
    <source>
        <dbReference type="SAM" id="MobiDB-lite"/>
    </source>
</evidence>
<reference evidence="4" key="1">
    <citation type="journal article" date="2013" name="Science">
        <title>The Amborella genome and the evolution of flowering plants.</title>
        <authorList>
            <consortium name="Amborella Genome Project"/>
        </authorList>
    </citation>
    <scope>NUCLEOTIDE SEQUENCE [LARGE SCALE GENOMIC DNA]</scope>
</reference>
<proteinExistence type="predicted"/>
<dbReference type="OMA" id="TRATACK"/>
<sequence>MRIFQNPSPFSKGEVSGSKPRYHSVATANPATAGPSMDLEETYYRKLATLQPEFLQLVRETKTLKQRLRRTRGKREKLNAEVRFLRRRLKLLKKNSALSEKSCAIMPVETTPEMWPFEEEIVEPEETLDMKKQKSGFPLPWGNGGGGGEAEPRKSTITIVSPATATTKLTIQVPASTTIKPTTEGGGPVSALKSSTFKGDNSMASSRTGKRRITWQDEISLGA</sequence>
<organism evidence="3 4">
    <name type="scientific">Amborella trichopoda</name>
    <dbReference type="NCBI Taxonomy" id="13333"/>
    <lineage>
        <taxon>Eukaryota</taxon>
        <taxon>Viridiplantae</taxon>
        <taxon>Streptophyta</taxon>
        <taxon>Embryophyta</taxon>
        <taxon>Tracheophyta</taxon>
        <taxon>Spermatophyta</taxon>
        <taxon>Magnoliopsida</taxon>
        <taxon>Amborellales</taxon>
        <taxon>Amborellaceae</taxon>
        <taxon>Amborella</taxon>
    </lineage>
</organism>
<keyword evidence="4" id="KW-1185">Reference proteome</keyword>
<protein>
    <submittedName>
        <fullName evidence="3">Uncharacterized protein</fullName>
    </submittedName>
</protein>
<dbReference type="Proteomes" id="UP000017836">
    <property type="component" value="Unassembled WGS sequence"/>
</dbReference>
<evidence type="ECO:0000313" key="3">
    <source>
        <dbReference type="EMBL" id="ERN06515.1"/>
    </source>
</evidence>
<evidence type="ECO:0000313" key="4">
    <source>
        <dbReference type="Proteomes" id="UP000017836"/>
    </source>
</evidence>
<evidence type="ECO:0000256" key="1">
    <source>
        <dbReference type="SAM" id="Coils"/>
    </source>
</evidence>
<dbReference type="AlphaFoldDB" id="W1PHC5"/>
<dbReference type="KEGG" id="atr:18434714"/>
<feature type="coiled-coil region" evidence="1">
    <location>
        <begin position="61"/>
        <end position="95"/>
    </location>
</feature>